<evidence type="ECO:0000256" key="8">
    <source>
        <dbReference type="HAMAP-Rule" id="MF_01161"/>
    </source>
</evidence>
<keyword evidence="11" id="KW-1185">Reference proteome</keyword>
<dbReference type="Gene3D" id="3.40.50.620">
    <property type="entry name" value="HUPs"/>
    <property type="match status" value="1"/>
</dbReference>
<comment type="similarity">
    <text evidence="8">Belongs to the tRNA(Ile)-lysidine synthase family.</text>
</comment>
<reference evidence="10 11" key="1">
    <citation type="submission" date="2017-05" db="EMBL/GenBank/DDBJ databases">
        <title>Genome of Polynucleobacter sp. MWH-Feld-100.</title>
        <authorList>
            <person name="Hahn M.W."/>
        </authorList>
    </citation>
    <scope>NUCLEOTIDE SEQUENCE [LARGE SCALE GENOMIC DNA]</scope>
    <source>
        <strain evidence="10 11">MWH-Feld-100</strain>
    </source>
</reference>
<dbReference type="InterPro" id="IPR014729">
    <property type="entry name" value="Rossmann-like_a/b/a_fold"/>
</dbReference>
<dbReference type="SUPFAM" id="SSF82829">
    <property type="entry name" value="MesJ substrate recognition domain-like"/>
    <property type="match status" value="1"/>
</dbReference>
<evidence type="ECO:0000313" key="10">
    <source>
        <dbReference type="EMBL" id="OWS69530.1"/>
    </source>
</evidence>
<dbReference type="InterPro" id="IPR012796">
    <property type="entry name" value="Lysidine-tRNA-synth_C"/>
</dbReference>
<dbReference type="GO" id="GO:0032267">
    <property type="term" value="F:tRNA(Ile)-lysidine synthase activity"/>
    <property type="evidence" value="ECO:0007669"/>
    <property type="project" value="UniProtKB-EC"/>
</dbReference>
<evidence type="ECO:0000256" key="6">
    <source>
        <dbReference type="ARBA" id="ARBA00022840"/>
    </source>
</evidence>
<dbReference type="GO" id="GO:0006400">
    <property type="term" value="P:tRNA modification"/>
    <property type="evidence" value="ECO:0007669"/>
    <property type="project" value="UniProtKB-UniRule"/>
</dbReference>
<dbReference type="SMART" id="SM00977">
    <property type="entry name" value="TilS_C"/>
    <property type="match status" value="1"/>
</dbReference>
<comment type="subcellular location">
    <subcellularLocation>
        <location evidence="1 8">Cytoplasm</location>
    </subcellularLocation>
</comment>
<keyword evidence="5 8" id="KW-0547">Nucleotide-binding</keyword>
<proteinExistence type="inferred from homology"/>
<dbReference type="Pfam" id="PF09179">
    <property type="entry name" value="TilS"/>
    <property type="match status" value="1"/>
</dbReference>
<dbReference type="OrthoDB" id="9807403at2"/>
<dbReference type="InterPro" id="IPR015262">
    <property type="entry name" value="tRNA_Ile_lys_synt_subst-bd"/>
</dbReference>
<dbReference type="Pfam" id="PF11734">
    <property type="entry name" value="TilS_C"/>
    <property type="match status" value="1"/>
</dbReference>
<dbReference type="RefSeq" id="WP_088525142.1">
    <property type="nucleotide sequence ID" value="NZ_NGUP01000003.1"/>
</dbReference>
<dbReference type="NCBIfam" id="TIGR02432">
    <property type="entry name" value="lysidine_TilS_N"/>
    <property type="match status" value="1"/>
</dbReference>
<evidence type="ECO:0000256" key="7">
    <source>
        <dbReference type="ARBA" id="ARBA00048539"/>
    </source>
</evidence>
<evidence type="ECO:0000256" key="1">
    <source>
        <dbReference type="ARBA" id="ARBA00004496"/>
    </source>
</evidence>
<evidence type="ECO:0000313" key="11">
    <source>
        <dbReference type="Proteomes" id="UP000197528"/>
    </source>
</evidence>
<dbReference type="AlphaFoldDB" id="A0A254PSK7"/>
<dbReference type="EC" id="6.3.4.19" evidence="8"/>
<evidence type="ECO:0000259" key="9">
    <source>
        <dbReference type="SMART" id="SM00977"/>
    </source>
</evidence>
<comment type="domain">
    <text evidence="8">The N-terminal region contains the highly conserved SGGXDS motif, predicted to be a P-loop motif involved in ATP binding.</text>
</comment>
<gene>
    <name evidence="8" type="primary">tilS</name>
    <name evidence="10" type="ORF">CBI31_04040</name>
</gene>
<evidence type="ECO:0000256" key="2">
    <source>
        <dbReference type="ARBA" id="ARBA00022490"/>
    </source>
</evidence>
<keyword evidence="3 8" id="KW-0436">Ligase</keyword>
<evidence type="ECO:0000256" key="5">
    <source>
        <dbReference type="ARBA" id="ARBA00022741"/>
    </source>
</evidence>
<dbReference type="PANTHER" id="PTHR43033">
    <property type="entry name" value="TRNA(ILE)-LYSIDINE SYNTHASE-RELATED"/>
    <property type="match status" value="1"/>
</dbReference>
<dbReference type="GO" id="GO:0005524">
    <property type="term" value="F:ATP binding"/>
    <property type="evidence" value="ECO:0007669"/>
    <property type="project" value="UniProtKB-UniRule"/>
</dbReference>
<dbReference type="InterPro" id="IPR011063">
    <property type="entry name" value="TilS/TtcA_N"/>
</dbReference>
<dbReference type="Pfam" id="PF01171">
    <property type="entry name" value="ATP_bind_3"/>
    <property type="match status" value="1"/>
</dbReference>
<evidence type="ECO:0000256" key="3">
    <source>
        <dbReference type="ARBA" id="ARBA00022598"/>
    </source>
</evidence>
<dbReference type="EMBL" id="NGUP01000003">
    <property type="protein sequence ID" value="OWS69530.1"/>
    <property type="molecule type" value="Genomic_DNA"/>
</dbReference>
<dbReference type="HAMAP" id="MF_01161">
    <property type="entry name" value="tRNA_Ile_lys_synt"/>
    <property type="match status" value="1"/>
</dbReference>
<keyword evidence="6 8" id="KW-0067">ATP-binding</keyword>
<dbReference type="CDD" id="cd01992">
    <property type="entry name" value="TilS_N"/>
    <property type="match status" value="1"/>
</dbReference>
<dbReference type="Proteomes" id="UP000197528">
    <property type="component" value="Unassembled WGS sequence"/>
</dbReference>
<organism evidence="10 11">
    <name type="scientific">Polynucleobacter campilacus</name>
    <dbReference type="NCBI Taxonomy" id="1743163"/>
    <lineage>
        <taxon>Bacteria</taxon>
        <taxon>Pseudomonadati</taxon>
        <taxon>Pseudomonadota</taxon>
        <taxon>Betaproteobacteria</taxon>
        <taxon>Burkholderiales</taxon>
        <taxon>Burkholderiaceae</taxon>
        <taxon>Polynucleobacter</taxon>
    </lineage>
</organism>
<name>A0A254PSK7_9BURK</name>
<comment type="caution">
    <text evidence="10">The sequence shown here is derived from an EMBL/GenBank/DDBJ whole genome shotgun (WGS) entry which is preliminary data.</text>
</comment>
<keyword evidence="4 8" id="KW-0819">tRNA processing</keyword>
<accession>A0A254PSK7</accession>
<dbReference type="Gene3D" id="1.20.59.20">
    <property type="match status" value="1"/>
</dbReference>
<comment type="catalytic activity">
    <reaction evidence="7 8">
        <text>cytidine(34) in tRNA(Ile2) + L-lysine + ATP = lysidine(34) in tRNA(Ile2) + AMP + diphosphate + H(+)</text>
        <dbReference type="Rhea" id="RHEA:43744"/>
        <dbReference type="Rhea" id="RHEA-COMP:10625"/>
        <dbReference type="Rhea" id="RHEA-COMP:10670"/>
        <dbReference type="ChEBI" id="CHEBI:15378"/>
        <dbReference type="ChEBI" id="CHEBI:30616"/>
        <dbReference type="ChEBI" id="CHEBI:32551"/>
        <dbReference type="ChEBI" id="CHEBI:33019"/>
        <dbReference type="ChEBI" id="CHEBI:82748"/>
        <dbReference type="ChEBI" id="CHEBI:83665"/>
        <dbReference type="ChEBI" id="CHEBI:456215"/>
        <dbReference type="EC" id="6.3.4.19"/>
    </reaction>
</comment>
<protein>
    <recommendedName>
        <fullName evidence="8">tRNA(Ile)-lysidine synthase</fullName>
        <ecNumber evidence="8">6.3.4.19</ecNumber>
    </recommendedName>
    <alternativeName>
        <fullName evidence="8">tRNA(Ile)-2-lysyl-cytidine synthase</fullName>
    </alternativeName>
    <alternativeName>
        <fullName evidence="8">tRNA(Ile)-lysidine synthetase</fullName>
    </alternativeName>
</protein>
<dbReference type="InterPro" id="IPR012795">
    <property type="entry name" value="tRNA_Ile_lys_synt_N"/>
</dbReference>
<comment type="function">
    <text evidence="8">Ligates lysine onto the cytidine present at position 34 of the AUA codon-specific tRNA(Ile) that contains the anticodon CAU, in an ATP-dependent manner. Cytidine is converted to lysidine, thus changing the amino acid specificity of the tRNA from methionine to isoleucine.</text>
</comment>
<dbReference type="GO" id="GO:0005737">
    <property type="term" value="C:cytoplasm"/>
    <property type="evidence" value="ECO:0007669"/>
    <property type="project" value="UniProtKB-SubCell"/>
</dbReference>
<dbReference type="SUPFAM" id="SSF52402">
    <property type="entry name" value="Adenine nucleotide alpha hydrolases-like"/>
    <property type="match status" value="1"/>
</dbReference>
<sequence>MASSRKSQQSPKPGRRIAVALSGGLDSVVLLDTVCKAQTKNQHSQIFAFHIHHGLQKQADDWLIFCEKLAKKYQVHFDFRLLHLIGEEQGNIESRARAGRYEALTDLCTEYGIQDLLLAHHQNDQAETVLLQLLRGAGVAGASGMPHSRVLITKEGEITLWRPLLNQSRKELEAYAKEYKLKWIEDPSNQNVKYRRNAIRKTIIPALEKIQPEAIANLARSAGLLGEAQTLLDRLARQDGKTIILKDGVLLKQLLELAKKDLPAANNVLRFWLKENSLTMPSQERLSAWWSDLNTVKAGAQLEWAHDEKRIRLWRGILQIENTIDGAWVFKAISSSSKTPGLPSQLVKEAQKTGLITQKDRSGSEKIQIKPNTPRKSLKNLFQEGDIPPWQRNAPLLYMNGELIAVAGIGLSYPHLVHTGPRVRPEWQKQA</sequence>
<dbReference type="PANTHER" id="PTHR43033:SF1">
    <property type="entry name" value="TRNA(ILE)-LYSIDINE SYNTHASE-RELATED"/>
    <property type="match status" value="1"/>
</dbReference>
<keyword evidence="2 8" id="KW-0963">Cytoplasm</keyword>
<evidence type="ECO:0000256" key="4">
    <source>
        <dbReference type="ARBA" id="ARBA00022694"/>
    </source>
</evidence>
<feature type="binding site" evidence="8">
    <location>
        <begin position="22"/>
        <end position="27"/>
    </location>
    <ligand>
        <name>ATP</name>
        <dbReference type="ChEBI" id="CHEBI:30616"/>
    </ligand>
</feature>
<feature type="domain" description="Lysidine-tRNA(Ile) synthetase C-terminal" evidence="9">
    <location>
        <begin position="356"/>
        <end position="427"/>
    </location>
</feature>
<dbReference type="InterPro" id="IPR012094">
    <property type="entry name" value="tRNA_Ile_lys_synt"/>
</dbReference>
<dbReference type="NCBIfam" id="TIGR02433">
    <property type="entry name" value="lysidine_TilS_C"/>
    <property type="match status" value="1"/>
</dbReference>
<dbReference type="SUPFAM" id="SSF56037">
    <property type="entry name" value="PheT/TilS domain"/>
    <property type="match status" value="1"/>
</dbReference>